<keyword evidence="2" id="KW-1185">Reference proteome</keyword>
<dbReference type="RefSeq" id="WP_080921661.1">
    <property type="nucleotide sequence ID" value="NZ_MDET01000059.1"/>
</dbReference>
<dbReference type="InterPro" id="IPR045384">
    <property type="entry name" value="DUF6527"/>
</dbReference>
<evidence type="ECO:0000313" key="2">
    <source>
        <dbReference type="Proteomes" id="UP000191905"/>
    </source>
</evidence>
<accession>A0A1V8RK62</accession>
<proteinExistence type="predicted"/>
<reference evidence="1 2" key="1">
    <citation type="journal article" date="2016" name="Int. J. Syst. Evol. Microbiol.">
        <title>Pseudaminobacter manganicus sp. nov., isolated from sludge of a manganese mine.</title>
        <authorList>
            <person name="Li J."/>
            <person name="Huang J."/>
            <person name="Liao S."/>
            <person name="Wang G."/>
        </authorList>
    </citation>
    <scope>NUCLEOTIDE SEQUENCE [LARGE SCALE GENOMIC DNA]</scope>
    <source>
        <strain evidence="1 2">JH-7</strain>
    </source>
</reference>
<dbReference type="EMBL" id="MDET01000059">
    <property type="protein sequence ID" value="OQM73349.1"/>
    <property type="molecule type" value="Genomic_DNA"/>
</dbReference>
<gene>
    <name evidence="1" type="ORF">BFN67_08550</name>
</gene>
<dbReference type="OrthoDB" id="8256264at2"/>
<organism evidence="1 2">
    <name type="scientific">Manganibacter manganicus</name>
    <dbReference type="NCBI Taxonomy" id="1873176"/>
    <lineage>
        <taxon>Bacteria</taxon>
        <taxon>Pseudomonadati</taxon>
        <taxon>Pseudomonadota</taxon>
        <taxon>Alphaproteobacteria</taxon>
        <taxon>Hyphomicrobiales</taxon>
        <taxon>Phyllobacteriaceae</taxon>
        <taxon>Manganibacter</taxon>
    </lineage>
</organism>
<dbReference type="Proteomes" id="UP000191905">
    <property type="component" value="Unassembled WGS sequence"/>
</dbReference>
<dbReference type="AlphaFoldDB" id="A0A1V8RK62"/>
<dbReference type="Pfam" id="PF20137">
    <property type="entry name" value="BubE"/>
    <property type="match status" value="1"/>
</dbReference>
<sequence length="117" mass="13331">MRNFIAKILRRFGLLRFDLIGRVVPSMPEKGLLLPGDLAVVVDGGVEKWACMRCPGGCGETISLSLNPSRRPRWKVGLDRWHRPTIEPSVWQKNECGCHFIIRNGIVHWCADGRPRR</sequence>
<evidence type="ECO:0000313" key="1">
    <source>
        <dbReference type="EMBL" id="OQM73349.1"/>
    </source>
</evidence>
<name>A0A1V8RK62_9HYPH</name>
<comment type="caution">
    <text evidence="1">The sequence shown here is derived from an EMBL/GenBank/DDBJ whole genome shotgun (WGS) entry which is preliminary data.</text>
</comment>
<protein>
    <submittedName>
        <fullName evidence="1">Uncharacterized protein</fullName>
    </submittedName>
</protein>
<dbReference type="STRING" id="1873176.BFN67_08550"/>